<evidence type="ECO:0000259" key="6">
    <source>
        <dbReference type="PROSITE" id="PS51186"/>
    </source>
</evidence>
<keyword evidence="2 5" id="KW-0963">Cytoplasm</keyword>
<dbReference type="GO" id="GO:0008999">
    <property type="term" value="F:protein-N-terminal-alanine acetyltransferase activity"/>
    <property type="evidence" value="ECO:0007669"/>
    <property type="project" value="UniProtKB-EC"/>
</dbReference>
<evidence type="ECO:0000256" key="3">
    <source>
        <dbReference type="ARBA" id="ARBA00022679"/>
    </source>
</evidence>
<evidence type="ECO:0000256" key="4">
    <source>
        <dbReference type="ARBA" id="ARBA00023315"/>
    </source>
</evidence>
<dbReference type="InterPro" id="IPR000182">
    <property type="entry name" value="GNAT_dom"/>
</dbReference>
<dbReference type="Pfam" id="PF00583">
    <property type="entry name" value="Acetyltransf_1"/>
    <property type="match status" value="1"/>
</dbReference>
<dbReference type="SUPFAM" id="SSF55729">
    <property type="entry name" value="Acyl-CoA N-acyltransferases (Nat)"/>
    <property type="match status" value="1"/>
</dbReference>
<dbReference type="CDD" id="cd04301">
    <property type="entry name" value="NAT_SF"/>
    <property type="match status" value="1"/>
</dbReference>
<dbReference type="PANTHER" id="PTHR43420">
    <property type="entry name" value="ACETYLTRANSFERASE"/>
    <property type="match status" value="1"/>
</dbReference>
<evidence type="ECO:0000256" key="2">
    <source>
        <dbReference type="ARBA" id="ARBA00022490"/>
    </source>
</evidence>
<keyword evidence="4 7" id="KW-0012">Acyltransferase</keyword>
<dbReference type="InterPro" id="IPR050680">
    <property type="entry name" value="YpeA/RimI_acetyltransf"/>
</dbReference>
<dbReference type="PROSITE" id="PS51186">
    <property type="entry name" value="GNAT"/>
    <property type="match status" value="1"/>
</dbReference>
<organism evidence="7 8">
    <name type="scientific">Filifactor villosus</name>
    <dbReference type="NCBI Taxonomy" id="29374"/>
    <lineage>
        <taxon>Bacteria</taxon>
        <taxon>Bacillati</taxon>
        <taxon>Bacillota</taxon>
        <taxon>Clostridia</taxon>
        <taxon>Peptostreptococcales</taxon>
        <taxon>Filifactoraceae</taxon>
        <taxon>Filifactor</taxon>
    </lineage>
</organism>
<comment type="caution">
    <text evidence="7">The sequence shown here is derived from an EMBL/GenBank/DDBJ whole genome shotgun (WGS) entry which is preliminary data.</text>
</comment>
<dbReference type="RefSeq" id="WP_379787414.1">
    <property type="nucleotide sequence ID" value="NZ_JBHSHL010000008.1"/>
</dbReference>
<gene>
    <name evidence="7" type="primary">rimI</name>
    <name evidence="7" type="ORF">ACFO4R_02475</name>
</gene>
<keyword evidence="7" id="KW-0689">Ribosomal protein</keyword>
<keyword evidence="7" id="KW-0687">Ribonucleoprotein</keyword>
<keyword evidence="3 7" id="KW-0808">Transferase</keyword>
<comment type="similarity">
    <text evidence="1 5">Belongs to the acetyltransferase family. RimI subfamily.</text>
</comment>
<reference evidence="8" key="1">
    <citation type="journal article" date="2019" name="Int. J. Syst. Evol. Microbiol.">
        <title>The Global Catalogue of Microorganisms (GCM) 10K type strain sequencing project: providing services to taxonomists for standard genome sequencing and annotation.</title>
        <authorList>
            <consortium name="The Broad Institute Genomics Platform"/>
            <consortium name="The Broad Institute Genome Sequencing Center for Infectious Disease"/>
            <person name="Wu L."/>
            <person name="Ma J."/>
        </authorList>
    </citation>
    <scope>NUCLEOTIDE SEQUENCE [LARGE SCALE GENOMIC DNA]</scope>
    <source>
        <strain evidence="8">CCUG 46385</strain>
    </source>
</reference>
<sequence length="152" mass="17991">MIYFERMKEEHVEEIYAMEKICFAVPWSRESLYAEQKREEGRYIVALKDGRVIGYGGYWKIVDEGNINNIAVHPEQRRSGVGGKIIEELFRLGREDDLQRFFLEVRSSNEPAKRLYRRKGFEVIGMRRGYYSDNGEDAIVMKKELLEEVERS</sequence>
<dbReference type="Gene3D" id="3.40.630.30">
    <property type="match status" value="1"/>
</dbReference>
<protein>
    <recommendedName>
        <fullName evidence="5">[Ribosomal protein bS18]-alanine N-acetyltransferase</fullName>
        <ecNumber evidence="5">2.3.1.266</ecNumber>
    </recommendedName>
</protein>
<dbReference type="GO" id="GO:0005840">
    <property type="term" value="C:ribosome"/>
    <property type="evidence" value="ECO:0007669"/>
    <property type="project" value="UniProtKB-KW"/>
</dbReference>
<dbReference type="InterPro" id="IPR006464">
    <property type="entry name" value="AcTrfase_RimI/Ard1"/>
</dbReference>
<dbReference type="PANTHER" id="PTHR43420:SF44">
    <property type="entry name" value="ACETYLTRANSFERASE YPEA"/>
    <property type="match status" value="1"/>
</dbReference>
<dbReference type="NCBIfam" id="TIGR01575">
    <property type="entry name" value="rimI"/>
    <property type="match status" value="1"/>
</dbReference>
<keyword evidence="8" id="KW-1185">Reference proteome</keyword>
<dbReference type="EMBL" id="JBHSHL010000008">
    <property type="protein sequence ID" value="MFC4803937.1"/>
    <property type="molecule type" value="Genomic_DNA"/>
</dbReference>
<comment type="function">
    <text evidence="5">Acetylates the N-terminal alanine of ribosomal protein bS18.</text>
</comment>
<proteinExistence type="inferred from homology"/>
<dbReference type="Proteomes" id="UP001595916">
    <property type="component" value="Unassembled WGS sequence"/>
</dbReference>
<evidence type="ECO:0000256" key="1">
    <source>
        <dbReference type="ARBA" id="ARBA00005395"/>
    </source>
</evidence>
<evidence type="ECO:0000313" key="7">
    <source>
        <dbReference type="EMBL" id="MFC4803937.1"/>
    </source>
</evidence>
<evidence type="ECO:0000256" key="5">
    <source>
        <dbReference type="RuleBase" id="RU363094"/>
    </source>
</evidence>
<accession>A0ABV9QHZ1</accession>
<name>A0ABV9QHZ1_9FIRM</name>
<feature type="domain" description="N-acetyltransferase" evidence="6">
    <location>
        <begin position="2"/>
        <end position="146"/>
    </location>
</feature>
<comment type="catalytic activity">
    <reaction evidence="5">
        <text>N-terminal L-alanyl-[ribosomal protein bS18] + acetyl-CoA = N-terminal N(alpha)-acetyl-L-alanyl-[ribosomal protein bS18] + CoA + H(+)</text>
        <dbReference type="Rhea" id="RHEA:43756"/>
        <dbReference type="Rhea" id="RHEA-COMP:10676"/>
        <dbReference type="Rhea" id="RHEA-COMP:10677"/>
        <dbReference type="ChEBI" id="CHEBI:15378"/>
        <dbReference type="ChEBI" id="CHEBI:57287"/>
        <dbReference type="ChEBI" id="CHEBI:57288"/>
        <dbReference type="ChEBI" id="CHEBI:64718"/>
        <dbReference type="ChEBI" id="CHEBI:83683"/>
        <dbReference type="EC" id="2.3.1.266"/>
    </reaction>
</comment>
<dbReference type="InterPro" id="IPR016181">
    <property type="entry name" value="Acyl_CoA_acyltransferase"/>
</dbReference>
<evidence type="ECO:0000313" key="8">
    <source>
        <dbReference type="Proteomes" id="UP001595916"/>
    </source>
</evidence>
<dbReference type="EC" id="2.3.1.266" evidence="5"/>
<comment type="subcellular location">
    <subcellularLocation>
        <location evidence="5">Cytoplasm</location>
    </subcellularLocation>
</comment>